<dbReference type="Proteomes" id="UP000694844">
    <property type="component" value="Chromosome 9"/>
</dbReference>
<evidence type="ECO:0000256" key="2">
    <source>
        <dbReference type="SAM" id="SignalP"/>
    </source>
</evidence>
<feature type="chain" id="PRO_5034732921" evidence="2">
    <location>
        <begin position="21"/>
        <end position="281"/>
    </location>
</feature>
<evidence type="ECO:0000256" key="1">
    <source>
        <dbReference type="PROSITE-ProRule" id="PRU01005"/>
    </source>
</evidence>
<dbReference type="Gene3D" id="1.10.10.1940">
    <property type="match status" value="1"/>
</dbReference>
<reference evidence="5" key="1">
    <citation type="submission" date="2025-08" db="UniProtKB">
        <authorList>
            <consortium name="RefSeq"/>
        </authorList>
    </citation>
    <scope>IDENTIFICATION</scope>
    <source>
        <tissue evidence="5">Whole sample</tissue>
    </source>
</reference>
<comment type="caution">
    <text evidence="1">Lacks conserved residue(s) required for the propagation of feature annotation.</text>
</comment>
<dbReference type="AlphaFoldDB" id="A0A8B8C4G3"/>
<dbReference type="Pfam" id="PF01549">
    <property type="entry name" value="ShK"/>
    <property type="match status" value="2"/>
</dbReference>
<feature type="domain" description="ShKT" evidence="3">
    <location>
        <begin position="23"/>
        <end position="57"/>
    </location>
</feature>
<keyword evidence="2" id="KW-0732">Signal</keyword>
<accession>A0A8B8C4G3</accession>
<protein>
    <submittedName>
        <fullName evidence="5">Uncharacterized protein LOC111115518</fullName>
    </submittedName>
</protein>
<keyword evidence="4" id="KW-1185">Reference proteome</keyword>
<dbReference type="GeneID" id="111115518"/>
<dbReference type="InterPro" id="IPR036383">
    <property type="entry name" value="TSP1_rpt_sf"/>
</dbReference>
<dbReference type="OrthoDB" id="6129308at2759"/>
<gene>
    <name evidence="5" type="primary">LOC111115518</name>
</gene>
<dbReference type="PROSITE" id="PS51670">
    <property type="entry name" value="SHKT"/>
    <property type="match status" value="1"/>
</dbReference>
<evidence type="ECO:0000259" key="3">
    <source>
        <dbReference type="PROSITE" id="PS51670"/>
    </source>
</evidence>
<dbReference type="KEGG" id="cvn:111115518"/>
<dbReference type="RefSeq" id="XP_022309989.1">
    <property type="nucleotide sequence ID" value="XM_022454281.1"/>
</dbReference>
<sequence>MSYPTNVVFILTGLFIYCQANTCSDKLPDCAAYTKSACQGPYVIWAYENCRAFCGLCRKECVNKRSDCREFGPGMCHAPYETWARQNCANYCGFCGPEYECLFTPWMELIPCSKSCGGGIKTQVRSFTLVSKGTPLAKNCNNSLIKSTVCNLKACPTKPPPTPGKQDIGEVVPNVPAVVAAATAAKVAETAAAEAAAAAAAEAAAAAAAETAAVVAGETAAVVAGETAAIAGTAVLAETGILAGIEMFLPLLAFFGKRDISDETRAFEDLVQSVLKRQNVD</sequence>
<dbReference type="InterPro" id="IPR000884">
    <property type="entry name" value="TSP1_rpt"/>
</dbReference>
<dbReference type="Gene3D" id="2.20.100.10">
    <property type="entry name" value="Thrombospondin type-1 (TSP1) repeat"/>
    <property type="match status" value="1"/>
</dbReference>
<name>A0A8B8C4G3_CRAVI</name>
<proteinExistence type="predicted"/>
<evidence type="ECO:0000313" key="4">
    <source>
        <dbReference type="Proteomes" id="UP000694844"/>
    </source>
</evidence>
<dbReference type="InterPro" id="IPR003582">
    <property type="entry name" value="ShKT_dom"/>
</dbReference>
<feature type="disulfide bond" evidence="1">
    <location>
        <begin position="23"/>
        <end position="57"/>
    </location>
</feature>
<keyword evidence="1" id="KW-1015">Disulfide bond</keyword>
<dbReference type="SMART" id="SM00254">
    <property type="entry name" value="ShKT"/>
    <property type="match status" value="2"/>
</dbReference>
<evidence type="ECO:0000313" key="5">
    <source>
        <dbReference type="RefSeq" id="XP_022309989.1"/>
    </source>
</evidence>
<organism evidence="4 5">
    <name type="scientific">Crassostrea virginica</name>
    <name type="common">Eastern oyster</name>
    <dbReference type="NCBI Taxonomy" id="6565"/>
    <lineage>
        <taxon>Eukaryota</taxon>
        <taxon>Metazoa</taxon>
        <taxon>Spiralia</taxon>
        <taxon>Lophotrochozoa</taxon>
        <taxon>Mollusca</taxon>
        <taxon>Bivalvia</taxon>
        <taxon>Autobranchia</taxon>
        <taxon>Pteriomorphia</taxon>
        <taxon>Ostreida</taxon>
        <taxon>Ostreoidea</taxon>
        <taxon>Ostreidae</taxon>
        <taxon>Crassostrea</taxon>
    </lineage>
</organism>
<dbReference type="PROSITE" id="PS50092">
    <property type="entry name" value="TSP1"/>
    <property type="match status" value="1"/>
</dbReference>
<dbReference type="Pfam" id="PF00090">
    <property type="entry name" value="TSP_1"/>
    <property type="match status" value="1"/>
</dbReference>
<dbReference type="SUPFAM" id="SSF82895">
    <property type="entry name" value="TSP-1 type 1 repeat"/>
    <property type="match status" value="1"/>
</dbReference>
<feature type="signal peptide" evidence="2">
    <location>
        <begin position="1"/>
        <end position="20"/>
    </location>
</feature>